<keyword evidence="2" id="KW-1185">Reference proteome</keyword>
<protein>
    <submittedName>
        <fullName evidence="1">Uncharacterized protein</fullName>
    </submittedName>
</protein>
<name>A0A392TUF0_9FABA</name>
<comment type="caution">
    <text evidence="1">The sequence shown here is derived from an EMBL/GenBank/DDBJ whole genome shotgun (WGS) entry which is preliminary data.</text>
</comment>
<dbReference type="EMBL" id="LXQA010645785">
    <property type="protein sequence ID" value="MCI63910.1"/>
    <property type="molecule type" value="Genomic_DNA"/>
</dbReference>
<dbReference type="Proteomes" id="UP000265520">
    <property type="component" value="Unassembled WGS sequence"/>
</dbReference>
<sequence length="71" mass="7992">MLARRAISSAQRAGYRYAGRFEILLLRAAPCYPRAAPMPERIPVGLERTVQCAIEPCATRTYQKRSLLLAK</sequence>
<proteinExistence type="predicted"/>
<organism evidence="1 2">
    <name type="scientific">Trifolium medium</name>
    <dbReference type="NCBI Taxonomy" id="97028"/>
    <lineage>
        <taxon>Eukaryota</taxon>
        <taxon>Viridiplantae</taxon>
        <taxon>Streptophyta</taxon>
        <taxon>Embryophyta</taxon>
        <taxon>Tracheophyta</taxon>
        <taxon>Spermatophyta</taxon>
        <taxon>Magnoliopsida</taxon>
        <taxon>eudicotyledons</taxon>
        <taxon>Gunneridae</taxon>
        <taxon>Pentapetalae</taxon>
        <taxon>rosids</taxon>
        <taxon>fabids</taxon>
        <taxon>Fabales</taxon>
        <taxon>Fabaceae</taxon>
        <taxon>Papilionoideae</taxon>
        <taxon>50 kb inversion clade</taxon>
        <taxon>NPAAA clade</taxon>
        <taxon>Hologalegina</taxon>
        <taxon>IRL clade</taxon>
        <taxon>Trifolieae</taxon>
        <taxon>Trifolium</taxon>
    </lineage>
</organism>
<evidence type="ECO:0000313" key="2">
    <source>
        <dbReference type="Proteomes" id="UP000265520"/>
    </source>
</evidence>
<dbReference type="AlphaFoldDB" id="A0A392TUF0"/>
<reference evidence="1 2" key="1">
    <citation type="journal article" date="2018" name="Front. Plant Sci.">
        <title>Red Clover (Trifolium pratense) and Zigzag Clover (T. medium) - A Picture of Genomic Similarities and Differences.</title>
        <authorList>
            <person name="Dluhosova J."/>
            <person name="Istvanek J."/>
            <person name="Nedelnik J."/>
            <person name="Repkova J."/>
        </authorList>
    </citation>
    <scope>NUCLEOTIDE SEQUENCE [LARGE SCALE GENOMIC DNA]</scope>
    <source>
        <strain evidence="2">cv. 10/8</strain>
        <tissue evidence="1">Leaf</tissue>
    </source>
</reference>
<accession>A0A392TUF0</accession>
<evidence type="ECO:0000313" key="1">
    <source>
        <dbReference type="EMBL" id="MCI63910.1"/>
    </source>
</evidence>